<proteinExistence type="predicted"/>
<dbReference type="RefSeq" id="XP_024585262.1">
    <property type="nucleotide sequence ID" value="XM_024720021.1"/>
</dbReference>
<dbReference type="EMBL" id="CCYD01003042">
    <property type="protein sequence ID" value="CEG48893.1"/>
    <property type="molecule type" value="Genomic_DNA"/>
</dbReference>
<evidence type="ECO:0000313" key="1">
    <source>
        <dbReference type="EMBL" id="CEG48893.1"/>
    </source>
</evidence>
<dbReference type="OrthoDB" id="67308at2759"/>
<accession>A0A0P1B2D3</accession>
<keyword evidence="2" id="KW-1185">Reference proteome</keyword>
<protein>
    <submittedName>
        <fullName evidence="1">Uncharacterized protein</fullName>
    </submittedName>
</protein>
<sequence>MSTSRHHVVSVVLGSDATQYESSSTAMNQFAGKRIAARETFQLLASSQIQLGEYRDIKWDKKKVEESIRLRNEIRARTGPQITRGMSYDDDIEYVSEAKSSFKNQFELYKPSIMAATVKNDLSATHFSMGHEKLDYKTSNYIKPMSSEQFAAFSIKPPPTHDLKMSNVVIS</sequence>
<evidence type="ECO:0000313" key="2">
    <source>
        <dbReference type="Proteomes" id="UP000054928"/>
    </source>
</evidence>
<name>A0A0P1B2D3_PLAHL</name>
<organism evidence="1 2">
    <name type="scientific">Plasmopara halstedii</name>
    <name type="common">Downy mildew of sunflower</name>
    <dbReference type="NCBI Taxonomy" id="4781"/>
    <lineage>
        <taxon>Eukaryota</taxon>
        <taxon>Sar</taxon>
        <taxon>Stramenopiles</taxon>
        <taxon>Oomycota</taxon>
        <taxon>Peronosporomycetes</taxon>
        <taxon>Peronosporales</taxon>
        <taxon>Peronosporaceae</taxon>
        <taxon>Plasmopara</taxon>
    </lineage>
</organism>
<dbReference type="AlphaFoldDB" id="A0A0P1B2D3"/>
<dbReference type="GeneID" id="36401743"/>
<dbReference type="Proteomes" id="UP000054928">
    <property type="component" value="Unassembled WGS sequence"/>
</dbReference>
<reference evidence="2" key="1">
    <citation type="submission" date="2014-09" db="EMBL/GenBank/DDBJ databases">
        <authorList>
            <person name="Sharma Rahul"/>
            <person name="Thines Marco"/>
        </authorList>
    </citation>
    <scope>NUCLEOTIDE SEQUENCE [LARGE SCALE GENOMIC DNA]</scope>
</reference>